<evidence type="ECO:0000313" key="1">
    <source>
        <dbReference type="EMBL" id="GAC07743.1"/>
    </source>
</evidence>
<gene>
    <name evidence="1" type="ORF">GAGA_4920</name>
</gene>
<accession>A0ABQ0IEN2</accession>
<name>A0ABQ0IEN2_9ALTE</name>
<organism evidence="1 2">
    <name type="scientific">Paraglaciecola agarilytica NO2</name>
    <dbReference type="NCBI Taxonomy" id="1125747"/>
    <lineage>
        <taxon>Bacteria</taxon>
        <taxon>Pseudomonadati</taxon>
        <taxon>Pseudomonadota</taxon>
        <taxon>Gammaproteobacteria</taxon>
        <taxon>Alteromonadales</taxon>
        <taxon>Alteromonadaceae</taxon>
        <taxon>Paraglaciecola</taxon>
    </lineage>
</organism>
<dbReference type="EMBL" id="BAEK01000093">
    <property type="protein sequence ID" value="GAC07743.1"/>
    <property type="molecule type" value="Genomic_DNA"/>
</dbReference>
<keyword evidence="2" id="KW-1185">Reference proteome</keyword>
<protein>
    <submittedName>
        <fullName evidence="1">Uncharacterized protein</fullName>
    </submittedName>
</protein>
<sequence>MLAATAANYQYFHEIRFSIGLTNGLFIKTPLSKAAFLGANR</sequence>
<comment type="caution">
    <text evidence="1">The sequence shown here is derived from an EMBL/GenBank/DDBJ whole genome shotgun (WGS) entry which is preliminary data.</text>
</comment>
<evidence type="ECO:0000313" key="2">
    <source>
        <dbReference type="Proteomes" id="UP000008372"/>
    </source>
</evidence>
<proteinExistence type="predicted"/>
<dbReference type="Proteomes" id="UP000008372">
    <property type="component" value="Unassembled WGS sequence"/>
</dbReference>
<reference evidence="1 2" key="1">
    <citation type="journal article" date="2014" name="Environ. Microbiol.">
        <title>Comparative genomics of the marine bacterial genus Glaciecola reveals the high degree of genomic diversity and genomic characteristic for cold adaptation.</title>
        <authorList>
            <person name="Qin Q.L."/>
            <person name="Xie B.B."/>
            <person name="Yu Y."/>
            <person name="Shu Y.L."/>
            <person name="Rong J.C."/>
            <person name="Zhang Y.J."/>
            <person name="Zhao D.L."/>
            <person name="Chen X.L."/>
            <person name="Zhang X.Y."/>
            <person name="Chen B."/>
            <person name="Zhou B.C."/>
            <person name="Zhang Y.Z."/>
        </authorList>
    </citation>
    <scope>NUCLEOTIDE SEQUENCE [LARGE SCALE GENOMIC DNA]</scope>
    <source>
        <strain evidence="1 2">NO2</strain>
    </source>
</reference>